<reference evidence="10" key="1">
    <citation type="submission" date="2021-03" db="EMBL/GenBank/DDBJ databases">
        <title>Bacillus suaedae sp. nov., isolated from Suaeda aralocaspica.</title>
        <authorList>
            <person name="Lei R.F.R."/>
        </authorList>
    </citation>
    <scope>NUCLEOTIDE SEQUENCE</scope>
    <source>
        <strain evidence="10">YZJH907-2</strain>
    </source>
</reference>
<dbReference type="Gene3D" id="1.20.1720.10">
    <property type="entry name" value="Multidrug resistance protein D"/>
    <property type="match status" value="1"/>
</dbReference>
<dbReference type="PRINTS" id="PR01036">
    <property type="entry name" value="TCRTETB"/>
</dbReference>
<feature type="transmembrane region" description="Helical" evidence="8">
    <location>
        <begin position="270"/>
        <end position="291"/>
    </location>
</feature>
<dbReference type="InterPro" id="IPR020846">
    <property type="entry name" value="MFS_dom"/>
</dbReference>
<feature type="transmembrane region" description="Helical" evidence="8">
    <location>
        <begin position="141"/>
        <end position="162"/>
    </location>
</feature>
<evidence type="ECO:0000256" key="8">
    <source>
        <dbReference type="SAM" id="Phobius"/>
    </source>
</evidence>
<feature type="transmembrane region" description="Helical" evidence="8">
    <location>
        <begin position="168"/>
        <end position="187"/>
    </location>
</feature>
<dbReference type="Gene3D" id="1.20.1250.20">
    <property type="entry name" value="MFS general substrate transporter like domains"/>
    <property type="match status" value="1"/>
</dbReference>
<evidence type="ECO:0000259" key="9">
    <source>
        <dbReference type="PROSITE" id="PS50850"/>
    </source>
</evidence>
<dbReference type="PROSITE" id="PS00217">
    <property type="entry name" value="SUGAR_TRANSPORT_2"/>
    <property type="match status" value="1"/>
</dbReference>
<dbReference type="InterPro" id="IPR005829">
    <property type="entry name" value="Sugar_transporter_CS"/>
</dbReference>
<evidence type="ECO:0000256" key="6">
    <source>
        <dbReference type="ARBA" id="ARBA00022989"/>
    </source>
</evidence>
<keyword evidence="7 8" id="KW-0472">Membrane</keyword>
<dbReference type="NCBIfam" id="TIGR00711">
    <property type="entry name" value="efflux_EmrB"/>
    <property type="match status" value="1"/>
</dbReference>
<name>A0A940WV65_9BACI</name>
<feature type="transmembrane region" description="Helical" evidence="8">
    <location>
        <begin position="403"/>
        <end position="422"/>
    </location>
</feature>
<evidence type="ECO:0000256" key="2">
    <source>
        <dbReference type="ARBA" id="ARBA00008537"/>
    </source>
</evidence>
<feature type="transmembrane region" description="Helical" evidence="8">
    <location>
        <begin position="232"/>
        <end position="249"/>
    </location>
</feature>
<feature type="transmembrane region" description="Helical" evidence="8">
    <location>
        <begin position="49"/>
        <end position="70"/>
    </location>
</feature>
<feature type="transmembrane region" description="Helical" evidence="8">
    <location>
        <begin position="360"/>
        <end position="382"/>
    </location>
</feature>
<dbReference type="AlphaFoldDB" id="A0A940WV65"/>
<dbReference type="EMBL" id="JAGKSQ010000009">
    <property type="protein sequence ID" value="MBP3953000.1"/>
    <property type="molecule type" value="Genomic_DNA"/>
</dbReference>
<feature type="transmembrane region" description="Helical" evidence="8">
    <location>
        <begin position="442"/>
        <end position="463"/>
    </location>
</feature>
<evidence type="ECO:0000256" key="4">
    <source>
        <dbReference type="ARBA" id="ARBA00022475"/>
    </source>
</evidence>
<proteinExistence type="inferred from homology"/>
<keyword evidence="11" id="KW-1185">Reference proteome</keyword>
<organism evidence="10 11">
    <name type="scientific">Halalkalibacter suaedae</name>
    <dbReference type="NCBI Taxonomy" id="2822140"/>
    <lineage>
        <taxon>Bacteria</taxon>
        <taxon>Bacillati</taxon>
        <taxon>Bacillota</taxon>
        <taxon>Bacilli</taxon>
        <taxon>Bacillales</taxon>
        <taxon>Bacillaceae</taxon>
        <taxon>Halalkalibacter</taxon>
    </lineage>
</organism>
<comment type="caution">
    <text evidence="10">The sequence shown here is derived from an EMBL/GenBank/DDBJ whole genome shotgun (WGS) entry which is preliminary data.</text>
</comment>
<dbReference type="InterPro" id="IPR011701">
    <property type="entry name" value="MFS"/>
</dbReference>
<dbReference type="GO" id="GO:0005886">
    <property type="term" value="C:plasma membrane"/>
    <property type="evidence" value="ECO:0007669"/>
    <property type="project" value="UniProtKB-SubCell"/>
</dbReference>
<comment type="similarity">
    <text evidence="2">Belongs to the major facilitator superfamily. EmrB family.</text>
</comment>
<feature type="transmembrane region" description="Helical" evidence="8">
    <location>
        <begin position="335"/>
        <end position="354"/>
    </location>
</feature>
<comment type="subcellular location">
    <subcellularLocation>
        <location evidence="1">Cell membrane</location>
        <topology evidence="1">Multi-pass membrane protein</topology>
    </subcellularLocation>
</comment>
<gene>
    <name evidence="10" type="ORF">J7W16_17910</name>
</gene>
<dbReference type="Proteomes" id="UP000678228">
    <property type="component" value="Unassembled WGS sequence"/>
</dbReference>
<keyword evidence="6 8" id="KW-1133">Transmembrane helix</keyword>
<dbReference type="PANTHER" id="PTHR42718">
    <property type="entry name" value="MAJOR FACILITATOR SUPERFAMILY MULTIDRUG TRANSPORTER MFSC"/>
    <property type="match status" value="1"/>
</dbReference>
<dbReference type="PANTHER" id="PTHR42718:SF9">
    <property type="entry name" value="MAJOR FACILITATOR SUPERFAMILY MULTIDRUG TRANSPORTER MFSC"/>
    <property type="match status" value="1"/>
</dbReference>
<evidence type="ECO:0000256" key="3">
    <source>
        <dbReference type="ARBA" id="ARBA00022448"/>
    </source>
</evidence>
<dbReference type="CDD" id="cd17503">
    <property type="entry name" value="MFS_LmrB_MDR_like"/>
    <property type="match status" value="1"/>
</dbReference>
<keyword evidence="5 8" id="KW-0812">Transmembrane</keyword>
<dbReference type="InterPro" id="IPR036259">
    <property type="entry name" value="MFS_trans_sf"/>
</dbReference>
<sequence length="479" mass="51732">MRNGVREMNGSKKWMVVVAVLLGSFTMILNNSMLNPAVPQLMTVFNSDAVTTGWVITIFMVTTGMTVPVTGYLGDRFGKKKLYLLGLVIFIAGSLLGSLSWNMSSLIMFRGLQGIGGGIMMPLSMALIFEAFPKKERGLATGVWGISAMMAPTVGPTFGGVILETLSWHYLFLCNVPIGLLGLWFAYRYLPTTSPNKKVTFDLYGFLTITFGVGMILYALGRMSELSHLIEPINLILVALGIILLYVFVEIEYRVDQPLLDLALFKVPAYTYSTVIAAISSIGLFGAIFLVPMLIQQVFGLDAITTGLIFLPSALLTGVFMTIGGRVLDRKGSSGVISTGLIIVTIGTFALGFIRLETSLAFIFIWMAIRGIGMGLSSMPATTTGMNAIPSHLVSRGSAMNNVVRQMSSALGIVFISIYFEVRRGQLMGTLGTIEQASLQAINEGFIAMAIITAVTIPAGFLLEKHSKKEKTDVSKAAQ</sequence>
<dbReference type="PROSITE" id="PS50850">
    <property type="entry name" value="MFS"/>
    <property type="match status" value="1"/>
</dbReference>
<evidence type="ECO:0000313" key="11">
    <source>
        <dbReference type="Proteomes" id="UP000678228"/>
    </source>
</evidence>
<dbReference type="InterPro" id="IPR004638">
    <property type="entry name" value="EmrB-like"/>
</dbReference>
<protein>
    <submittedName>
        <fullName evidence="10">Multidrug efflux MFS transporter</fullName>
    </submittedName>
</protein>
<dbReference type="RefSeq" id="WP_210598858.1">
    <property type="nucleotide sequence ID" value="NZ_JAGKSQ010000009.1"/>
</dbReference>
<accession>A0A940WV65</accession>
<dbReference type="GO" id="GO:0022857">
    <property type="term" value="F:transmembrane transporter activity"/>
    <property type="evidence" value="ECO:0007669"/>
    <property type="project" value="InterPro"/>
</dbReference>
<evidence type="ECO:0000256" key="5">
    <source>
        <dbReference type="ARBA" id="ARBA00022692"/>
    </source>
</evidence>
<feature type="transmembrane region" description="Helical" evidence="8">
    <location>
        <begin position="303"/>
        <end position="323"/>
    </location>
</feature>
<dbReference type="Pfam" id="PF07690">
    <property type="entry name" value="MFS_1"/>
    <property type="match status" value="1"/>
</dbReference>
<keyword evidence="3" id="KW-0813">Transport</keyword>
<evidence type="ECO:0000313" key="10">
    <source>
        <dbReference type="EMBL" id="MBP3953000.1"/>
    </source>
</evidence>
<feature type="transmembrane region" description="Helical" evidence="8">
    <location>
        <begin position="12"/>
        <end position="29"/>
    </location>
</feature>
<evidence type="ECO:0000256" key="7">
    <source>
        <dbReference type="ARBA" id="ARBA00023136"/>
    </source>
</evidence>
<keyword evidence="4" id="KW-1003">Cell membrane</keyword>
<evidence type="ECO:0000256" key="1">
    <source>
        <dbReference type="ARBA" id="ARBA00004651"/>
    </source>
</evidence>
<feature type="transmembrane region" description="Helical" evidence="8">
    <location>
        <begin position="107"/>
        <end position="129"/>
    </location>
</feature>
<feature type="transmembrane region" description="Helical" evidence="8">
    <location>
        <begin position="82"/>
        <end position="101"/>
    </location>
</feature>
<dbReference type="SUPFAM" id="SSF103473">
    <property type="entry name" value="MFS general substrate transporter"/>
    <property type="match status" value="1"/>
</dbReference>
<feature type="transmembrane region" description="Helical" evidence="8">
    <location>
        <begin position="199"/>
        <end position="220"/>
    </location>
</feature>
<feature type="domain" description="Major facilitator superfamily (MFS) profile" evidence="9">
    <location>
        <begin position="16"/>
        <end position="468"/>
    </location>
</feature>